<dbReference type="GO" id="GO:0003677">
    <property type="term" value="F:DNA binding"/>
    <property type="evidence" value="ECO:0007669"/>
    <property type="project" value="InterPro"/>
</dbReference>
<dbReference type="InterPro" id="IPR010982">
    <property type="entry name" value="Lambda_DNA-bd_dom_sf"/>
</dbReference>
<name>A0A4S5BIY9_BIFLI</name>
<comment type="caution">
    <text evidence="2">The sequence shown here is derived from an EMBL/GenBank/DDBJ whole genome shotgun (WGS) entry which is preliminary data.</text>
</comment>
<protein>
    <submittedName>
        <fullName evidence="2">Helix-turn-helix transcriptional regulator</fullName>
    </submittedName>
</protein>
<dbReference type="AlphaFoldDB" id="A0A4S5BIY9"/>
<feature type="domain" description="HTH cro/C1-type" evidence="1">
    <location>
        <begin position="11"/>
        <end position="66"/>
    </location>
</feature>
<dbReference type="CDD" id="cd00093">
    <property type="entry name" value="HTH_XRE"/>
    <property type="match status" value="1"/>
</dbReference>
<reference evidence="2 3" key="1">
    <citation type="submission" date="2019-04" db="EMBL/GenBank/DDBJ databases">
        <title>Genome Announcement To Ensure Probiotic Safety of Bifidobacterium longum subsp infantis UBBI-01.</title>
        <authorList>
            <person name="Sulthana A."/>
            <person name="Lakshmi S.G."/>
            <person name="Madempudi R.S."/>
        </authorList>
    </citation>
    <scope>NUCLEOTIDE SEQUENCE [LARGE SCALE GENOMIC DNA]</scope>
    <source>
        <strain evidence="2 3">UBBI-01</strain>
    </source>
</reference>
<evidence type="ECO:0000313" key="3">
    <source>
        <dbReference type="Proteomes" id="UP000306697"/>
    </source>
</evidence>
<dbReference type="SMART" id="SM00530">
    <property type="entry name" value="HTH_XRE"/>
    <property type="match status" value="1"/>
</dbReference>
<proteinExistence type="predicted"/>
<organism evidence="2 3">
    <name type="scientific">Bifidobacterium longum subsp. infantis</name>
    <dbReference type="NCBI Taxonomy" id="1682"/>
    <lineage>
        <taxon>Bacteria</taxon>
        <taxon>Bacillati</taxon>
        <taxon>Actinomycetota</taxon>
        <taxon>Actinomycetes</taxon>
        <taxon>Bifidobacteriales</taxon>
        <taxon>Bifidobacteriaceae</taxon>
        <taxon>Bifidobacterium</taxon>
    </lineage>
</organism>
<dbReference type="Gene3D" id="1.10.260.40">
    <property type="entry name" value="lambda repressor-like DNA-binding domains"/>
    <property type="match status" value="1"/>
</dbReference>
<dbReference type="InterPro" id="IPR001387">
    <property type="entry name" value="Cro/C1-type_HTH"/>
</dbReference>
<evidence type="ECO:0000313" key="2">
    <source>
        <dbReference type="EMBL" id="THJ29286.1"/>
    </source>
</evidence>
<dbReference type="Proteomes" id="UP000306697">
    <property type="component" value="Unassembled WGS sequence"/>
</dbReference>
<dbReference type="EMBL" id="SSWL01000009">
    <property type="protein sequence ID" value="THJ29286.1"/>
    <property type="molecule type" value="Genomic_DNA"/>
</dbReference>
<sequence>MTKLSEQAAARIRAVMAAQKISVADYAKQTGQSVDVVSRRINGKVDLSLTDVETFAKLTGYQPGDFLNDQFVLGAQQEAVA</sequence>
<evidence type="ECO:0000259" key="1">
    <source>
        <dbReference type="SMART" id="SM00530"/>
    </source>
</evidence>
<dbReference type="RefSeq" id="WP_131234016.1">
    <property type="nucleotide sequence ID" value="NZ_SSWL01000009.1"/>
</dbReference>
<accession>A0A4S5BIY9</accession>
<gene>
    <name evidence="2" type="ORF">E6L38_06670</name>
</gene>
<dbReference type="Pfam" id="PF13443">
    <property type="entry name" value="HTH_26"/>
    <property type="match status" value="1"/>
</dbReference>
<dbReference type="SUPFAM" id="SSF47413">
    <property type="entry name" value="lambda repressor-like DNA-binding domains"/>
    <property type="match status" value="1"/>
</dbReference>